<organism evidence="1 2">
    <name type="scientific">Rotaria sordida</name>
    <dbReference type="NCBI Taxonomy" id="392033"/>
    <lineage>
        <taxon>Eukaryota</taxon>
        <taxon>Metazoa</taxon>
        <taxon>Spiralia</taxon>
        <taxon>Gnathifera</taxon>
        <taxon>Rotifera</taxon>
        <taxon>Eurotatoria</taxon>
        <taxon>Bdelloidea</taxon>
        <taxon>Philodinida</taxon>
        <taxon>Philodinidae</taxon>
        <taxon>Rotaria</taxon>
    </lineage>
</organism>
<evidence type="ECO:0000313" key="1">
    <source>
        <dbReference type="EMBL" id="CAF1027172.1"/>
    </source>
</evidence>
<dbReference type="Proteomes" id="UP000663882">
    <property type="component" value="Unassembled WGS sequence"/>
</dbReference>
<protein>
    <recommendedName>
        <fullName evidence="3">TIR domain-containing protein</fullName>
    </recommendedName>
</protein>
<evidence type="ECO:0000313" key="2">
    <source>
        <dbReference type="Proteomes" id="UP000663882"/>
    </source>
</evidence>
<accession>A0A814IPW9</accession>
<name>A0A814IPW9_9BILA</name>
<proteinExistence type="predicted"/>
<dbReference type="EMBL" id="CAJNOO010000758">
    <property type="protein sequence ID" value="CAF1027172.1"/>
    <property type="molecule type" value="Genomic_DNA"/>
</dbReference>
<comment type="caution">
    <text evidence="1">The sequence shown here is derived from an EMBL/GenBank/DDBJ whole genome shotgun (WGS) entry which is preliminary data.</text>
</comment>
<dbReference type="OrthoDB" id="10034707at2759"/>
<dbReference type="AlphaFoldDB" id="A0A814IPW9"/>
<sequence length="310" mass="35462">MDEQNEPFLQSNISTRPNRSISFVERLRRFLQQLLIFIVHYLFQIYEFLSKNNSRDTSSSYRTSIIETSTIAYSTIPIDIIDETEETTGQEIGEISVEAFENYLQSDEIINQSTLKRAGIAGILTLDDESVLYLSSTNELASPSPEPVFSTSYSSSFSQNPVNVALSYHDEITTRVQIISELLQQRITTSNISNLIFDVPTVHANMSVLDRRKTSKDVYKRAALVVVFLSPTYHNCNLCYNDWRAITNRFMVGCKDQQCEKLLLVKLGEYNADSLGLFADDYHLDAMDRSDEDVANIIVDRWRMIENLLI</sequence>
<evidence type="ECO:0008006" key="3">
    <source>
        <dbReference type="Google" id="ProtNLM"/>
    </source>
</evidence>
<gene>
    <name evidence="1" type="ORF">RFH988_LOCUS15511</name>
</gene>
<reference evidence="1" key="1">
    <citation type="submission" date="2021-02" db="EMBL/GenBank/DDBJ databases">
        <authorList>
            <person name="Nowell W R."/>
        </authorList>
    </citation>
    <scope>NUCLEOTIDE SEQUENCE</scope>
</reference>